<dbReference type="PANTHER" id="PTHR14226:SF57">
    <property type="entry name" value="BLR7027 PROTEIN"/>
    <property type="match status" value="1"/>
</dbReference>
<feature type="active site" description="Proton acceptor" evidence="4">
    <location>
        <position position="193"/>
    </location>
</feature>
<dbReference type="InterPro" id="IPR050301">
    <property type="entry name" value="NTE"/>
</dbReference>
<dbReference type="AlphaFoldDB" id="A0A6F8Y9N6"/>
<dbReference type="RefSeq" id="WP_173152489.1">
    <property type="nucleotide sequence ID" value="NZ_AP022871.1"/>
</dbReference>
<accession>A0A6F8Y9N6</accession>
<sequence>MDQQDAQARRVRVGVVLGGGGETGIAWQTGVLAALASEAGLRPDTVDVVVGTSAGAIAGCYFSAGLDLDRLVEKEREGEVASAPLPAGAGMTAIPAQIVAALGSTEGTIQERGRTIGALALKAPTPISSADLVAYVSSMLPGPDWPAVDFRPTSVNAETGETVLWRREDGVPLAAAVASSAAVPGFLPVVEIDGGHYTDAPRTSFSAGLVGEKALDAIVYIGMPTPNLSNTVEEKALDELAAGGLRVVRITGGDGSEEVIREALDPRVRPRAVELGLRDGTAAAPAVTELLRP</sequence>
<evidence type="ECO:0000259" key="5">
    <source>
        <dbReference type="PROSITE" id="PS51635"/>
    </source>
</evidence>
<protein>
    <recommendedName>
        <fullName evidence="5">PNPLA domain-containing protein</fullName>
    </recommendedName>
</protein>
<feature type="short sequence motif" description="GXSXG" evidence="4">
    <location>
        <begin position="51"/>
        <end position="55"/>
    </location>
</feature>
<dbReference type="SUPFAM" id="SSF52151">
    <property type="entry name" value="FabD/lysophospholipase-like"/>
    <property type="match status" value="1"/>
</dbReference>
<evidence type="ECO:0000313" key="7">
    <source>
        <dbReference type="Proteomes" id="UP000503011"/>
    </source>
</evidence>
<name>A0A6F8Y9N6_9ACTN</name>
<organism evidence="6 7">
    <name type="scientific">Phytohabitans suffuscus</name>
    <dbReference type="NCBI Taxonomy" id="624315"/>
    <lineage>
        <taxon>Bacteria</taxon>
        <taxon>Bacillati</taxon>
        <taxon>Actinomycetota</taxon>
        <taxon>Actinomycetes</taxon>
        <taxon>Micromonosporales</taxon>
        <taxon>Micromonosporaceae</taxon>
    </lineage>
</organism>
<dbReference type="PROSITE" id="PS51635">
    <property type="entry name" value="PNPLA"/>
    <property type="match status" value="1"/>
</dbReference>
<proteinExistence type="predicted"/>
<dbReference type="Proteomes" id="UP000503011">
    <property type="component" value="Chromosome"/>
</dbReference>
<dbReference type="InterPro" id="IPR002641">
    <property type="entry name" value="PNPLA_dom"/>
</dbReference>
<dbReference type="EMBL" id="AP022871">
    <property type="protein sequence ID" value="BCB82770.1"/>
    <property type="molecule type" value="Genomic_DNA"/>
</dbReference>
<keyword evidence="1 4" id="KW-0378">Hydrolase</keyword>
<dbReference type="KEGG" id="psuu:Psuf_000830"/>
<comment type="caution">
    <text evidence="4">Lacks conserved residue(s) required for the propagation of feature annotation.</text>
</comment>
<dbReference type="Pfam" id="PF01734">
    <property type="entry name" value="Patatin"/>
    <property type="match status" value="1"/>
</dbReference>
<keyword evidence="7" id="KW-1185">Reference proteome</keyword>
<evidence type="ECO:0000256" key="4">
    <source>
        <dbReference type="PROSITE-ProRule" id="PRU01161"/>
    </source>
</evidence>
<evidence type="ECO:0000313" key="6">
    <source>
        <dbReference type="EMBL" id="BCB82770.1"/>
    </source>
</evidence>
<reference evidence="6 7" key="1">
    <citation type="submission" date="2020-03" db="EMBL/GenBank/DDBJ databases">
        <title>Whole genome shotgun sequence of Phytohabitans suffuscus NBRC 105367.</title>
        <authorList>
            <person name="Komaki H."/>
            <person name="Tamura T."/>
        </authorList>
    </citation>
    <scope>NUCLEOTIDE SEQUENCE [LARGE SCALE GENOMIC DNA]</scope>
    <source>
        <strain evidence="6 7">NBRC 105367</strain>
    </source>
</reference>
<feature type="short sequence motif" description="DGA/G" evidence="4">
    <location>
        <begin position="193"/>
        <end position="195"/>
    </location>
</feature>
<dbReference type="PANTHER" id="PTHR14226">
    <property type="entry name" value="NEUROPATHY TARGET ESTERASE/SWISS CHEESE D.MELANOGASTER"/>
    <property type="match status" value="1"/>
</dbReference>
<dbReference type="GO" id="GO:0016042">
    <property type="term" value="P:lipid catabolic process"/>
    <property type="evidence" value="ECO:0007669"/>
    <property type="project" value="UniProtKB-UniRule"/>
</dbReference>
<feature type="domain" description="PNPLA" evidence="5">
    <location>
        <begin position="16"/>
        <end position="207"/>
    </location>
</feature>
<dbReference type="GO" id="GO:0016787">
    <property type="term" value="F:hydrolase activity"/>
    <property type="evidence" value="ECO:0007669"/>
    <property type="project" value="UniProtKB-UniRule"/>
</dbReference>
<feature type="active site" description="Nucleophile" evidence="4">
    <location>
        <position position="53"/>
    </location>
</feature>
<evidence type="ECO:0000256" key="1">
    <source>
        <dbReference type="ARBA" id="ARBA00022801"/>
    </source>
</evidence>
<keyword evidence="2 4" id="KW-0442">Lipid degradation</keyword>
<evidence type="ECO:0000256" key="3">
    <source>
        <dbReference type="ARBA" id="ARBA00023098"/>
    </source>
</evidence>
<evidence type="ECO:0000256" key="2">
    <source>
        <dbReference type="ARBA" id="ARBA00022963"/>
    </source>
</evidence>
<dbReference type="InterPro" id="IPR016035">
    <property type="entry name" value="Acyl_Trfase/lysoPLipase"/>
</dbReference>
<reference evidence="6 7" key="2">
    <citation type="submission" date="2020-03" db="EMBL/GenBank/DDBJ databases">
        <authorList>
            <person name="Ichikawa N."/>
            <person name="Kimura A."/>
            <person name="Kitahashi Y."/>
            <person name="Uohara A."/>
        </authorList>
    </citation>
    <scope>NUCLEOTIDE SEQUENCE [LARGE SCALE GENOMIC DNA]</scope>
    <source>
        <strain evidence="6 7">NBRC 105367</strain>
    </source>
</reference>
<gene>
    <name evidence="6" type="ORF">Psuf_000830</name>
</gene>
<keyword evidence="3 4" id="KW-0443">Lipid metabolism</keyword>
<dbReference type="Gene3D" id="3.40.1090.10">
    <property type="entry name" value="Cytosolic phospholipase A2 catalytic domain"/>
    <property type="match status" value="2"/>
</dbReference>